<dbReference type="InterPro" id="IPR001753">
    <property type="entry name" value="Enoyl-CoA_hydra/iso"/>
</dbReference>
<dbReference type="CDD" id="cd06558">
    <property type="entry name" value="crotonase-like"/>
    <property type="match status" value="1"/>
</dbReference>
<dbReference type="EMBL" id="JADOUA010000001">
    <property type="protein sequence ID" value="MBG6089073.1"/>
    <property type="molecule type" value="Genomic_DNA"/>
</dbReference>
<dbReference type="Gene3D" id="3.90.226.10">
    <property type="entry name" value="2-enoyl-CoA Hydratase, Chain A, domain 1"/>
    <property type="match status" value="1"/>
</dbReference>
<keyword evidence="3" id="KW-1185">Reference proteome</keyword>
<dbReference type="InterPro" id="IPR051683">
    <property type="entry name" value="Enoyl-CoA_Hydratase/Isomerase"/>
</dbReference>
<protein>
    <submittedName>
        <fullName evidence="2">Enoyl-CoA hydratase/carnithine racemase</fullName>
    </submittedName>
</protein>
<dbReference type="Pfam" id="PF00378">
    <property type="entry name" value="ECH_1"/>
    <property type="match status" value="1"/>
</dbReference>
<dbReference type="AlphaFoldDB" id="A0A931GIX6"/>
<dbReference type="SUPFAM" id="SSF52096">
    <property type="entry name" value="ClpP/crotonase"/>
    <property type="match status" value="1"/>
</dbReference>
<accession>A0A931GIX6</accession>
<sequence>MGDTAGAPLLVERHGPVGWLTFHRPEVGNAMDAAMMAALPDAWAELDADPGVRAIVVTGAGRAFQTGLDVAQLSRSPEALREMSRRTKRGDLRLTGWHLGVATPVVTAVNGVCAGGGLHFVADSDIVIASTRASFLDPHVSVGQASAFEPIGLARRASFAPVARMALTGAHERVTAAEALRLGWVSEVVAPGGLREAAQRLGERLAENDAAAVAATKRALWRALETGLTRAREENAGER</sequence>
<dbReference type="RefSeq" id="WP_197011718.1">
    <property type="nucleotide sequence ID" value="NZ_BAABES010000022.1"/>
</dbReference>
<evidence type="ECO:0000313" key="3">
    <source>
        <dbReference type="Proteomes" id="UP000614047"/>
    </source>
</evidence>
<gene>
    <name evidence="2" type="ORF">IW256_003186</name>
</gene>
<dbReference type="PANTHER" id="PTHR42964:SF1">
    <property type="entry name" value="POLYKETIDE BIOSYNTHESIS ENOYL-COA HYDRATASE PKSH-RELATED"/>
    <property type="match status" value="1"/>
</dbReference>
<comment type="caution">
    <text evidence="2">The sequence shown here is derived from an EMBL/GenBank/DDBJ whole genome shotgun (WGS) entry which is preliminary data.</text>
</comment>
<name>A0A931GIX6_9ACTN</name>
<proteinExistence type="inferred from homology"/>
<evidence type="ECO:0000313" key="2">
    <source>
        <dbReference type="EMBL" id="MBG6089073.1"/>
    </source>
</evidence>
<reference evidence="2" key="1">
    <citation type="submission" date="2020-11" db="EMBL/GenBank/DDBJ databases">
        <title>Sequencing the genomes of 1000 actinobacteria strains.</title>
        <authorList>
            <person name="Klenk H.-P."/>
        </authorList>
    </citation>
    <scope>NUCLEOTIDE SEQUENCE</scope>
    <source>
        <strain evidence="2">DSM 43175</strain>
    </source>
</reference>
<dbReference type="InterPro" id="IPR029045">
    <property type="entry name" value="ClpP/crotonase-like_dom_sf"/>
</dbReference>
<comment type="similarity">
    <text evidence="1">Belongs to the enoyl-CoA hydratase/isomerase family.</text>
</comment>
<dbReference type="PANTHER" id="PTHR42964">
    <property type="entry name" value="ENOYL-COA HYDRATASE"/>
    <property type="match status" value="1"/>
</dbReference>
<evidence type="ECO:0000256" key="1">
    <source>
        <dbReference type="ARBA" id="ARBA00005254"/>
    </source>
</evidence>
<dbReference type="Proteomes" id="UP000614047">
    <property type="component" value="Unassembled WGS sequence"/>
</dbReference>
<dbReference type="GO" id="GO:0003824">
    <property type="term" value="F:catalytic activity"/>
    <property type="evidence" value="ECO:0007669"/>
    <property type="project" value="UniProtKB-ARBA"/>
</dbReference>
<organism evidence="2 3">
    <name type="scientific">Actinomadura viridis</name>
    <dbReference type="NCBI Taxonomy" id="58110"/>
    <lineage>
        <taxon>Bacteria</taxon>
        <taxon>Bacillati</taxon>
        <taxon>Actinomycetota</taxon>
        <taxon>Actinomycetes</taxon>
        <taxon>Streptosporangiales</taxon>
        <taxon>Thermomonosporaceae</taxon>
        <taxon>Actinomadura</taxon>
    </lineage>
</organism>